<organism evidence="2 3">
    <name type="scientific">Candidatus Giovannonibacteria bacterium RIFCSPLOWO2_01_FULL_45_34</name>
    <dbReference type="NCBI Taxonomy" id="1798351"/>
    <lineage>
        <taxon>Bacteria</taxon>
        <taxon>Candidatus Giovannoniibacteriota</taxon>
    </lineage>
</organism>
<accession>A0A1F5WY40</accession>
<dbReference type="Pfam" id="PF26593">
    <property type="entry name" value="TraC-like"/>
    <property type="match status" value="1"/>
</dbReference>
<dbReference type="AlphaFoldDB" id="A0A1F5WY40"/>
<dbReference type="STRING" id="1798351.A2930_02820"/>
<comment type="caution">
    <text evidence="2">The sequence shown here is derived from an EMBL/GenBank/DDBJ whole genome shotgun (WGS) entry which is preliminary data.</text>
</comment>
<evidence type="ECO:0000313" key="3">
    <source>
        <dbReference type="Proteomes" id="UP000178114"/>
    </source>
</evidence>
<reference evidence="2 3" key="1">
    <citation type="journal article" date="2016" name="Nat. Commun.">
        <title>Thousands of microbial genomes shed light on interconnected biogeochemical processes in an aquifer system.</title>
        <authorList>
            <person name="Anantharaman K."/>
            <person name="Brown C.T."/>
            <person name="Hug L.A."/>
            <person name="Sharon I."/>
            <person name="Castelle C.J."/>
            <person name="Probst A.J."/>
            <person name="Thomas B.C."/>
            <person name="Singh A."/>
            <person name="Wilkins M.J."/>
            <person name="Karaoz U."/>
            <person name="Brodie E.L."/>
            <person name="Williams K.H."/>
            <person name="Hubbard S.S."/>
            <person name="Banfield J.F."/>
        </authorList>
    </citation>
    <scope>NUCLEOTIDE SEQUENCE [LARGE SCALE GENOMIC DNA]</scope>
</reference>
<sequence length="227" mass="25775">MAQTSSIPSQNLLQIEEIRDGVLILKDRTMRAVLMASSLNFALKSTDEQTAIIMQFQNFLNSLDFSLQFFMSSRKLNIEPYIETLREAEAKQTNELLKIQITEYIEFVRTFVRAANIVTKSFYVVVPFSPPAFGSASTSDPGNIFKNLTRSFSQVGKTKKTDPMQAEKFEEYKNQLWQRIDAVLQGLIRTGVRCAPLNTEELIELFYGLYNPGELEKGKPPPITADI</sequence>
<proteinExistence type="predicted"/>
<dbReference type="Proteomes" id="UP000178114">
    <property type="component" value="Unassembled WGS sequence"/>
</dbReference>
<name>A0A1F5WY40_9BACT</name>
<evidence type="ECO:0000259" key="1">
    <source>
        <dbReference type="Pfam" id="PF26593"/>
    </source>
</evidence>
<dbReference type="EMBL" id="MFID01000035">
    <property type="protein sequence ID" value="OGF80539.1"/>
    <property type="molecule type" value="Genomic_DNA"/>
</dbReference>
<dbReference type="InterPro" id="IPR058596">
    <property type="entry name" value="TraC-like_dom"/>
</dbReference>
<protein>
    <recommendedName>
        <fullName evidence="1">TraC-like domain-containing protein</fullName>
    </recommendedName>
</protein>
<gene>
    <name evidence="2" type="ORF">A2930_02820</name>
</gene>
<feature type="domain" description="TraC-like" evidence="1">
    <location>
        <begin position="25"/>
        <end position="207"/>
    </location>
</feature>
<evidence type="ECO:0000313" key="2">
    <source>
        <dbReference type="EMBL" id="OGF80539.1"/>
    </source>
</evidence>